<keyword evidence="3" id="KW-1185">Reference proteome</keyword>
<proteinExistence type="predicted"/>
<reference evidence="4" key="1">
    <citation type="submission" date="2017-02" db="UniProtKB">
        <authorList>
            <consortium name="WormBaseParasite"/>
        </authorList>
    </citation>
    <scope>IDENTIFICATION</scope>
</reference>
<feature type="chain" id="PRO_5043125567" evidence="1">
    <location>
        <begin position="19"/>
        <end position="186"/>
    </location>
</feature>
<keyword evidence="1" id="KW-0732">Signal</keyword>
<protein>
    <submittedName>
        <fullName evidence="2 4">Uncharacterized protein</fullName>
    </submittedName>
</protein>
<sequence length="186" mass="20903">MQLFLATAIVLVSDGTTAQPASSLQCEYIPFPLSVFCPYVNRAHERNQEALNLLNEDFAKNSTKRLTAADRLVKDLLTKKDREELHSLLKRALKAELGALTLAKADCYSLPKDLQLSKEETCTKAFEDIAYSIIKLIEASIELETDKSKTTEFEKKLQQTFPQGNPSKNFTNEAYAIGREALTVLW</sequence>
<reference evidence="2 3" key="2">
    <citation type="submission" date="2018-11" db="EMBL/GenBank/DDBJ databases">
        <authorList>
            <consortium name="Pathogen Informatics"/>
        </authorList>
    </citation>
    <scope>NUCLEOTIDE SEQUENCE [LARGE SCALE GENOMIC DNA]</scope>
</reference>
<organism evidence="4">
    <name type="scientific">Nippostrongylus brasiliensis</name>
    <name type="common">Rat hookworm</name>
    <dbReference type="NCBI Taxonomy" id="27835"/>
    <lineage>
        <taxon>Eukaryota</taxon>
        <taxon>Metazoa</taxon>
        <taxon>Ecdysozoa</taxon>
        <taxon>Nematoda</taxon>
        <taxon>Chromadorea</taxon>
        <taxon>Rhabditida</taxon>
        <taxon>Rhabditina</taxon>
        <taxon>Rhabditomorpha</taxon>
        <taxon>Strongyloidea</taxon>
        <taxon>Heligmosomidae</taxon>
        <taxon>Nippostrongylus</taxon>
    </lineage>
</organism>
<evidence type="ECO:0000313" key="2">
    <source>
        <dbReference type="EMBL" id="VDL78704.1"/>
    </source>
</evidence>
<dbReference type="EMBL" id="UYSL01021605">
    <property type="protein sequence ID" value="VDL78704.1"/>
    <property type="molecule type" value="Genomic_DNA"/>
</dbReference>
<dbReference type="Proteomes" id="UP000271162">
    <property type="component" value="Unassembled WGS sequence"/>
</dbReference>
<evidence type="ECO:0000313" key="3">
    <source>
        <dbReference type="Proteomes" id="UP000271162"/>
    </source>
</evidence>
<feature type="signal peptide" evidence="1">
    <location>
        <begin position="1"/>
        <end position="18"/>
    </location>
</feature>
<accession>A0A0N4YEI3</accession>
<dbReference type="WBParaSite" id="NBR_0001510901-mRNA-1">
    <property type="protein sequence ID" value="NBR_0001510901-mRNA-1"/>
    <property type="gene ID" value="NBR_0001510901"/>
</dbReference>
<evidence type="ECO:0000256" key="1">
    <source>
        <dbReference type="SAM" id="SignalP"/>
    </source>
</evidence>
<evidence type="ECO:0000313" key="4">
    <source>
        <dbReference type="WBParaSite" id="NBR_0001510901-mRNA-1"/>
    </source>
</evidence>
<gene>
    <name evidence="2" type="ORF">NBR_LOCUS15110</name>
</gene>
<name>A0A0N4YEI3_NIPBR</name>
<dbReference type="AlphaFoldDB" id="A0A0N4YEI3"/>